<organism evidence="1 2">
    <name type="scientific">Racocetra persica</name>
    <dbReference type="NCBI Taxonomy" id="160502"/>
    <lineage>
        <taxon>Eukaryota</taxon>
        <taxon>Fungi</taxon>
        <taxon>Fungi incertae sedis</taxon>
        <taxon>Mucoromycota</taxon>
        <taxon>Glomeromycotina</taxon>
        <taxon>Glomeromycetes</taxon>
        <taxon>Diversisporales</taxon>
        <taxon>Gigasporaceae</taxon>
        <taxon>Racocetra</taxon>
    </lineage>
</organism>
<name>A0ACA9SBS8_9GLOM</name>
<dbReference type="EMBL" id="CAJVQC010106728">
    <property type="protein sequence ID" value="CAG8833525.1"/>
    <property type="molecule type" value="Genomic_DNA"/>
</dbReference>
<sequence length="41" mass="4682">KLVNSQKIWSFEDLPVFGDFVTEGPKAPKAPKVNLVRKLRK</sequence>
<evidence type="ECO:0000313" key="2">
    <source>
        <dbReference type="Proteomes" id="UP000789920"/>
    </source>
</evidence>
<proteinExistence type="predicted"/>
<accession>A0ACA9SBS8</accession>
<feature type="non-terminal residue" evidence="1">
    <location>
        <position position="1"/>
    </location>
</feature>
<protein>
    <submittedName>
        <fullName evidence="1">652_t:CDS:1</fullName>
    </submittedName>
</protein>
<keyword evidence="2" id="KW-1185">Reference proteome</keyword>
<gene>
    <name evidence="1" type="ORF">RPERSI_LOCUS28856</name>
</gene>
<evidence type="ECO:0000313" key="1">
    <source>
        <dbReference type="EMBL" id="CAG8833525.1"/>
    </source>
</evidence>
<reference evidence="1" key="1">
    <citation type="submission" date="2021-06" db="EMBL/GenBank/DDBJ databases">
        <authorList>
            <person name="Kallberg Y."/>
            <person name="Tangrot J."/>
            <person name="Rosling A."/>
        </authorList>
    </citation>
    <scope>NUCLEOTIDE SEQUENCE</scope>
    <source>
        <strain evidence="1">MA461A</strain>
    </source>
</reference>
<comment type="caution">
    <text evidence="1">The sequence shown here is derived from an EMBL/GenBank/DDBJ whole genome shotgun (WGS) entry which is preliminary data.</text>
</comment>
<dbReference type="Proteomes" id="UP000789920">
    <property type="component" value="Unassembled WGS sequence"/>
</dbReference>